<feature type="compositionally biased region" description="Acidic residues" evidence="1">
    <location>
        <begin position="622"/>
        <end position="632"/>
    </location>
</feature>
<dbReference type="OMA" id="MDMLLYL"/>
<accession>A0A1Y1JK98</accession>
<feature type="compositionally biased region" description="Basic residues" evidence="1">
    <location>
        <begin position="54"/>
        <end position="66"/>
    </location>
</feature>
<gene>
    <name evidence="2" type="ORF">PGO_132180</name>
</gene>
<feature type="region of interest" description="Disordered" evidence="1">
    <location>
        <begin position="611"/>
        <end position="689"/>
    </location>
</feature>
<keyword evidence="3" id="KW-1185">Reference proteome</keyword>
<feature type="compositionally biased region" description="Acidic residues" evidence="1">
    <location>
        <begin position="184"/>
        <end position="201"/>
    </location>
</feature>
<feature type="region of interest" description="Disordered" evidence="1">
    <location>
        <begin position="253"/>
        <end position="274"/>
    </location>
</feature>
<dbReference type="RefSeq" id="XP_028545535.1">
    <property type="nucleotide sequence ID" value="XM_028689734.1"/>
</dbReference>
<feature type="region of interest" description="Disordered" evidence="1">
    <location>
        <begin position="1197"/>
        <end position="1223"/>
    </location>
</feature>
<reference evidence="3" key="1">
    <citation type="submission" date="2017-04" db="EMBL/GenBank/DDBJ databases">
        <title>Plasmodium gonderi genome.</title>
        <authorList>
            <person name="Arisue N."/>
            <person name="Honma H."/>
            <person name="Kawai S."/>
            <person name="Tougan T."/>
            <person name="Tanabe K."/>
            <person name="Horii T."/>
        </authorList>
    </citation>
    <scope>NUCLEOTIDE SEQUENCE [LARGE SCALE GENOMIC DNA]</scope>
    <source>
        <strain evidence="3">ATCC 30045</strain>
    </source>
</reference>
<feature type="region of interest" description="Disordered" evidence="1">
    <location>
        <begin position="392"/>
        <end position="434"/>
    </location>
</feature>
<dbReference type="OrthoDB" id="10252354at2759"/>
<dbReference type="EMBL" id="BDQF01000014">
    <property type="protein sequence ID" value="GAW82946.1"/>
    <property type="molecule type" value="Genomic_DNA"/>
</dbReference>
<sequence length="1223" mass="143884">MAPRKRKIGNTGCAVRKGVIVDLLKTAIPSESSNTRNTKNSRIAKNLGNPNNKRNAKRTRCKRRKRKDYDKLPDFSCLKKLIYEQKRKDNISNLFSFNDPCIKEKIDKFNKIIERRKEYYYDTSDSKGQDEITPNVCESSAFGYTFIDKVMNFSNKEDIDDLIQHDEDEEIDEDVDAEVDEEVGADMDAGSDSDFDSDADTEYGNNRRENQYDSQSDVYHHYNEENNERGIQCFRHMDEEFIKKNMKNTNWEYENRGNKNDRKKKLPKGYVGMSNNKKKTEKMKRTNLFNKKGIIDSKKKDLILDQLKLKFDEFKIDTLTIPQRPITIIDENGIQKKKLFIFNINNSSGKKKNEKKRIQIVYDTEGDQSITQNLSAHNLSLNNLSLNNLSRNNLPAQNLSPHNLSPHNLSSHNLSPHNSLPNNPQTEMQTQRRDEGDLIELVNRISEQKESYLYFVVKNNQLLLKKNNDYFSIMMHYLCEGSPNMNLQMRYYLIMKPPNMDMLLYLILTYYKFSFIDLVEQYQNISISNIVESSFEEMILYDYYYYFFHILEISHEEFYMSLEVFNSMKFLLSKYNFFLSRMHKDSIFSKAKFVLGMGDIENVDEVFLPPSKGLPYEREKEEQEEQMEEEEDASTKVPTKAEKNVMSNLTDGETTNAEESIEELELEEKKTTNQATNQATNQTTNQTTNSCKCRYRNRRTQHLRRKNGTLQYILNTKLDFINYQQKNFFNETHWNEIENYNHLNNLDKLVYFTKDLYYKFTKKNIYHKLDEITCEQKHLDKVQMIEQCKKKLPLYKKNVKFMNFLGVYSHSFVWQVYCMHLELFCILKFKKIRPYYYPWISQMKKISVLEDSTSLDCGKVKGEKIGAENGDSNLKELLHQENDNPIKIMHEPKENSFLQEYNLRDIENEINASLNFFHNQVKDKKIENLYIPISVEINKKLIEKTKYINGTPLNEFIYSEFLSGIDLKLRVFKLKCIVLKIIKIILTFLDFHTLIILKCSRIFLKEDSLIINGGIPLGFLSPTSLRFLLYNIDETIATKSYSKTIFHYIPPEIRMALHRIGSREGNDGQSAGLSGGCENCFHLMDKSKLEKAYSYMIGKVFEESLIDTFTGDKFDYLNFDEDVKNFLLCCLKENLNDREPISKLPYHKCFSECFDLYINIYDDNINSYKNDKEKAIRLRDLNYINNFDYNIFTIPSESSSRLPSSSDSRNFNTSSQYSSSYNA</sequence>
<proteinExistence type="predicted"/>
<evidence type="ECO:0000256" key="1">
    <source>
        <dbReference type="SAM" id="MobiDB-lite"/>
    </source>
</evidence>
<dbReference type="AlphaFoldDB" id="A0A1Y1JK98"/>
<feature type="compositionally biased region" description="Low complexity" evidence="1">
    <location>
        <begin position="1197"/>
        <end position="1215"/>
    </location>
</feature>
<feature type="region of interest" description="Disordered" evidence="1">
    <location>
        <begin position="184"/>
        <end position="214"/>
    </location>
</feature>
<evidence type="ECO:0000313" key="3">
    <source>
        <dbReference type="Proteomes" id="UP000195521"/>
    </source>
</evidence>
<feature type="region of interest" description="Disordered" evidence="1">
    <location>
        <begin position="31"/>
        <end position="67"/>
    </location>
</feature>
<feature type="compositionally biased region" description="Low complexity" evidence="1">
    <location>
        <begin position="672"/>
        <end position="689"/>
    </location>
</feature>
<dbReference type="GeneID" id="39749684"/>
<feature type="compositionally biased region" description="Low complexity" evidence="1">
    <location>
        <begin position="392"/>
        <end position="424"/>
    </location>
</feature>
<comment type="caution">
    <text evidence="2">The sequence shown here is derived from an EMBL/GenBank/DDBJ whole genome shotgun (WGS) entry which is preliminary data.</text>
</comment>
<feature type="compositionally biased region" description="Polar residues" evidence="1">
    <location>
        <begin position="31"/>
        <end position="43"/>
    </location>
</feature>
<evidence type="ECO:0000313" key="2">
    <source>
        <dbReference type="EMBL" id="GAW82946.1"/>
    </source>
</evidence>
<dbReference type="Proteomes" id="UP000195521">
    <property type="component" value="Unassembled WGS sequence"/>
</dbReference>
<protein>
    <submittedName>
        <fullName evidence="2">Uncharacterized protein</fullName>
    </submittedName>
</protein>
<name>A0A1Y1JK98_PLAGO</name>
<organism evidence="2 3">
    <name type="scientific">Plasmodium gonderi</name>
    <dbReference type="NCBI Taxonomy" id="77519"/>
    <lineage>
        <taxon>Eukaryota</taxon>
        <taxon>Sar</taxon>
        <taxon>Alveolata</taxon>
        <taxon>Apicomplexa</taxon>
        <taxon>Aconoidasida</taxon>
        <taxon>Haemosporida</taxon>
        <taxon>Plasmodiidae</taxon>
        <taxon>Plasmodium</taxon>
        <taxon>Plasmodium (Plasmodium)</taxon>
    </lineage>
</organism>